<dbReference type="KEGG" id="tsin:OXH18_06255"/>
<dbReference type="PANTHER" id="PTHR36716:SF2">
    <property type="entry name" value="F3H9.20 PROTEIN"/>
    <property type="match status" value="1"/>
</dbReference>
<dbReference type="AlphaFoldDB" id="A0A9E8ZG47"/>
<keyword evidence="1" id="KW-0472">Membrane</keyword>
<gene>
    <name evidence="2" type="ORF">OXH18_06255</name>
</gene>
<dbReference type="Pfam" id="PF10063">
    <property type="entry name" value="DUF2301"/>
    <property type="match status" value="1"/>
</dbReference>
<sequence>MSTQRASQIAEPIAEPTVYKGQFGEFTITQADRRGVIIYRAGLMVAALCFAIGTGLVLWQPENSVVLRALTPLYTGFTAALAVSLLTIHIYMASLHRTLQAFWLIGVIASVVVAHSSPEPFAATVYQHPVTILGVGFVFAALTGIFFKEAFCFDRLETKFLTPLVPLLLLGHLFGLMPTAVEQVLLAGWAILFLVFAGRKVIQAIPPDIGDKSVFEYLHQQRSLKTAEN</sequence>
<feature type="transmembrane region" description="Helical" evidence="1">
    <location>
        <begin position="160"/>
        <end position="178"/>
    </location>
</feature>
<keyword evidence="3" id="KW-1185">Reference proteome</keyword>
<feature type="transmembrane region" description="Helical" evidence="1">
    <location>
        <begin position="130"/>
        <end position="148"/>
    </location>
</feature>
<evidence type="ECO:0000256" key="1">
    <source>
        <dbReference type="SAM" id="Phobius"/>
    </source>
</evidence>
<dbReference type="PANTHER" id="PTHR36716">
    <property type="entry name" value="F3H9.20 PROTEIN"/>
    <property type="match status" value="1"/>
</dbReference>
<reference evidence="2" key="1">
    <citation type="submission" date="2022-12" db="EMBL/GenBank/DDBJ databases">
        <title>Polyphasic identification of a Novel Hot-Spring Cyanobacterium Ocullathermofonsia sinensis gen nov. sp. nov. and Genomic Insights on its Adaptations to the Thermal Habitat.</title>
        <authorList>
            <person name="Daroch M."/>
            <person name="Tang J."/>
            <person name="Jiang Y."/>
        </authorList>
    </citation>
    <scope>NUCLEOTIDE SEQUENCE</scope>
    <source>
        <strain evidence="2">PKUAC-SCTA174</strain>
    </source>
</reference>
<feature type="transmembrane region" description="Helical" evidence="1">
    <location>
        <begin position="184"/>
        <end position="202"/>
    </location>
</feature>
<keyword evidence="1" id="KW-0812">Transmembrane</keyword>
<feature type="transmembrane region" description="Helical" evidence="1">
    <location>
        <begin position="37"/>
        <end position="59"/>
    </location>
</feature>
<dbReference type="RefSeq" id="WP_268613135.1">
    <property type="nucleotide sequence ID" value="NZ_CP113797.1"/>
</dbReference>
<organism evidence="2 3">
    <name type="scientific">Thermocoleostomius sinensis A174</name>
    <dbReference type="NCBI Taxonomy" id="2016057"/>
    <lineage>
        <taxon>Bacteria</taxon>
        <taxon>Bacillati</taxon>
        <taxon>Cyanobacteriota</taxon>
        <taxon>Cyanophyceae</taxon>
        <taxon>Oculatellales</taxon>
        <taxon>Oculatellaceae</taxon>
        <taxon>Thermocoleostomius</taxon>
    </lineage>
</organism>
<name>A0A9E8ZG47_9CYAN</name>
<accession>A0A9E8ZG47</accession>
<feature type="transmembrane region" description="Helical" evidence="1">
    <location>
        <begin position="71"/>
        <end position="92"/>
    </location>
</feature>
<proteinExistence type="predicted"/>
<protein>
    <submittedName>
        <fullName evidence="2">DUF2301 domain-containing membrane protein</fullName>
    </submittedName>
</protein>
<keyword evidence="1" id="KW-1133">Transmembrane helix</keyword>
<dbReference type="EMBL" id="CP113797">
    <property type="protein sequence ID" value="WAL62799.1"/>
    <property type="molecule type" value="Genomic_DNA"/>
</dbReference>
<dbReference type="InterPro" id="IPR019275">
    <property type="entry name" value="DUF2301"/>
</dbReference>
<evidence type="ECO:0000313" key="3">
    <source>
        <dbReference type="Proteomes" id="UP001163152"/>
    </source>
</evidence>
<feature type="transmembrane region" description="Helical" evidence="1">
    <location>
        <begin position="99"/>
        <end position="118"/>
    </location>
</feature>
<dbReference type="Proteomes" id="UP001163152">
    <property type="component" value="Chromosome"/>
</dbReference>
<evidence type="ECO:0000313" key="2">
    <source>
        <dbReference type="EMBL" id="WAL62799.1"/>
    </source>
</evidence>